<feature type="domain" description="B box-type" evidence="2">
    <location>
        <begin position="101"/>
        <end position="147"/>
    </location>
</feature>
<dbReference type="PANTHER" id="PTHR25462:SF296">
    <property type="entry name" value="MEIOTIC P26, ISOFORM F"/>
    <property type="match status" value="1"/>
</dbReference>
<dbReference type="AlphaFoldDB" id="A0ABD3XIX3"/>
<dbReference type="PROSITE" id="PS50119">
    <property type="entry name" value="ZF_BBOX"/>
    <property type="match status" value="1"/>
</dbReference>
<gene>
    <name evidence="3" type="ORF">ACJMK2_026056</name>
</gene>
<keyword evidence="1" id="KW-0863">Zinc-finger</keyword>
<keyword evidence="1" id="KW-0479">Metal-binding</keyword>
<dbReference type="GO" id="GO:0008270">
    <property type="term" value="F:zinc ion binding"/>
    <property type="evidence" value="ECO:0007669"/>
    <property type="project" value="UniProtKB-KW"/>
</dbReference>
<dbReference type="CDD" id="cd19757">
    <property type="entry name" value="Bbox1"/>
    <property type="match status" value="1"/>
</dbReference>
<accession>A0ABD3XIX3</accession>
<dbReference type="EMBL" id="JBJQND010000002">
    <property type="protein sequence ID" value="KAL3886032.1"/>
    <property type="molecule type" value="Genomic_DNA"/>
</dbReference>
<dbReference type="InterPro" id="IPR047153">
    <property type="entry name" value="TRIM45/56/19-like"/>
</dbReference>
<protein>
    <recommendedName>
        <fullName evidence="2">B box-type domain-containing protein</fullName>
    </recommendedName>
</protein>
<evidence type="ECO:0000256" key="1">
    <source>
        <dbReference type="PROSITE-ProRule" id="PRU00024"/>
    </source>
</evidence>
<dbReference type="Pfam" id="PF00643">
    <property type="entry name" value="zf-B_box"/>
    <property type="match status" value="1"/>
</dbReference>
<proteinExistence type="predicted"/>
<name>A0ABD3XIX3_SINWO</name>
<sequence length="476" mass="54936">MTDYRHAQLDRRSMDSKAEEFNSVENMSNSNDLLIKLKCCSCQRSGENVEQGFVLLQCLHCICVDCFREHSRYDACTTCATPNRVNAADIYNKFIYLVSYDVRQRCRSCNNVPVIVFCLDCKLFMCNVCETAHRRNEETSAHLIGQICHDRGENGARREDEPNAPDEIALVDRCHLSEHLSESYLNENHKEVDYAELDAMNTSEMAAQLALLEDTRRRILKTKDDAVFELQHLHDQEMGAENKIRATFDSYKRILEERKLQLVKQIQKHREDQLNVLNCQKLAIHEYNEKLKHFILTKEPHSTQNHTGDICFDSSTKESSLEDLVSRRQDRNVYPLSDLEYKSSPTESSFKKSLQSLGCIKSLDADLAKTEVDVFDGVANQTYEVMRVRLYDQNHKQYFEGRTDVQAQIFTSSGTPVTGFLESCYIDTQRHFSFLFKTELTGDFYVSLYVCGKELGKKLTFKIKQNSLVITVEETS</sequence>
<dbReference type="PANTHER" id="PTHR25462">
    <property type="entry name" value="BONUS, ISOFORM C-RELATED"/>
    <property type="match status" value="1"/>
</dbReference>
<evidence type="ECO:0000259" key="2">
    <source>
        <dbReference type="PROSITE" id="PS50119"/>
    </source>
</evidence>
<organism evidence="3 4">
    <name type="scientific">Sinanodonta woodiana</name>
    <name type="common">Chinese pond mussel</name>
    <name type="synonym">Anodonta woodiana</name>
    <dbReference type="NCBI Taxonomy" id="1069815"/>
    <lineage>
        <taxon>Eukaryota</taxon>
        <taxon>Metazoa</taxon>
        <taxon>Spiralia</taxon>
        <taxon>Lophotrochozoa</taxon>
        <taxon>Mollusca</taxon>
        <taxon>Bivalvia</taxon>
        <taxon>Autobranchia</taxon>
        <taxon>Heteroconchia</taxon>
        <taxon>Palaeoheterodonta</taxon>
        <taxon>Unionida</taxon>
        <taxon>Unionoidea</taxon>
        <taxon>Unionidae</taxon>
        <taxon>Unioninae</taxon>
        <taxon>Sinanodonta</taxon>
    </lineage>
</organism>
<keyword evidence="1" id="KW-0862">Zinc</keyword>
<dbReference type="Proteomes" id="UP001634394">
    <property type="component" value="Unassembled WGS sequence"/>
</dbReference>
<reference evidence="3 4" key="1">
    <citation type="submission" date="2024-11" db="EMBL/GenBank/DDBJ databases">
        <title>Chromosome-level genome assembly of the freshwater bivalve Anodonta woodiana.</title>
        <authorList>
            <person name="Chen X."/>
        </authorList>
    </citation>
    <scope>NUCLEOTIDE SEQUENCE [LARGE SCALE GENOMIC DNA]</scope>
    <source>
        <strain evidence="3">MN2024</strain>
        <tissue evidence="3">Gills</tissue>
    </source>
</reference>
<evidence type="ECO:0000313" key="4">
    <source>
        <dbReference type="Proteomes" id="UP001634394"/>
    </source>
</evidence>
<evidence type="ECO:0000313" key="3">
    <source>
        <dbReference type="EMBL" id="KAL3886032.1"/>
    </source>
</evidence>
<keyword evidence="4" id="KW-1185">Reference proteome</keyword>
<dbReference type="SMART" id="SM00336">
    <property type="entry name" value="BBOX"/>
    <property type="match status" value="1"/>
</dbReference>
<comment type="caution">
    <text evidence="3">The sequence shown here is derived from an EMBL/GenBank/DDBJ whole genome shotgun (WGS) entry which is preliminary data.</text>
</comment>
<dbReference type="InterPro" id="IPR000315">
    <property type="entry name" value="Znf_B-box"/>
</dbReference>